<dbReference type="Gene3D" id="3.30.470.20">
    <property type="entry name" value="ATP-grasp fold, B domain"/>
    <property type="match status" value="1"/>
</dbReference>
<dbReference type="InterPro" id="IPR011054">
    <property type="entry name" value="Rudment_hybrid_motif"/>
</dbReference>
<dbReference type="EMBL" id="UXUI01011146">
    <property type="protein sequence ID" value="VDD95989.1"/>
    <property type="molecule type" value="Genomic_DNA"/>
</dbReference>
<dbReference type="Pfam" id="PF02786">
    <property type="entry name" value="CPSase_L_D2"/>
    <property type="match status" value="2"/>
</dbReference>
<dbReference type="SUPFAM" id="SSF51569">
    <property type="entry name" value="Aldolase"/>
    <property type="match status" value="1"/>
</dbReference>
<dbReference type="InterPro" id="IPR013815">
    <property type="entry name" value="ATP_grasp_subdomain_1"/>
</dbReference>
<dbReference type="InterPro" id="IPR005481">
    <property type="entry name" value="BC-like_N"/>
</dbReference>
<dbReference type="InterPro" id="IPR055268">
    <property type="entry name" value="PCB-like"/>
</dbReference>
<sequence length="696" mass="77735">MLASTFLRVRSQDLLRRFSQTRIGLSHHRGFSVAAGSKAQETVQKRNFKKVMVANRGEIAIRVFRALTELNKTSVAIFSEQASLYEYDKNSLHRLKADEAYLVGKGLPPVAAYLAIPNIIEVACENEVDAIHPGYGFLSERADFAKACEEAGIVFIGPNPDVIARMGDKVAAREAAIEAGVQIVPGTPGPVTNVTEAVEFVKQHGCPVILKAAFGGGGRGMRRVDKEEDVETSFQRAFSEAQASFGDGSLFVEKFIERPRHIEVQIFGNNSEAVNFKNRDFLNDFYCCRSDKYGNQVHLYERDCSVQRRHQKLVEIAPAPALAPETRDKILADALRIAKHVGYQSAGTVEFLLDQKGSYYFIEVNARLQVEHTVSEEITGVDLVQAQILVAEGKTLEDIKISQDQIKVNGCAIQCRVTTEDPARNFQPDSGRIEVFRSGEGMGIRLDSASTYAGSVISPHYDSLLVKVIARARDHPCAAAKMVRALQEFRIRGVKASLKENLKKINRRFMMFFVLHLFVHIVFQTNIPFLLNVLQQPKFLDSSVDTYFIDEHPELFQFKPSQNRAQKLLNYIAEVQVNGPTTPLATQLQPANVKAPVPVTPARQSPPYGLRDVFLKDGPEGFSKAVRNNKGCLITDTTFRDAHQSLLATRVRTYDLTRIAPFVSHSLPNLFSMENWGGRFLKTFDYQCVCLLNVIF</sequence>
<accession>A0A0N4VKP4</accession>
<dbReference type="SUPFAM" id="SSF51246">
    <property type="entry name" value="Rudiment single hybrid motif"/>
    <property type="match status" value="1"/>
</dbReference>
<evidence type="ECO:0000256" key="2">
    <source>
        <dbReference type="ARBA" id="ARBA00022598"/>
    </source>
</evidence>
<evidence type="ECO:0000256" key="5">
    <source>
        <dbReference type="ARBA" id="ARBA00023267"/>
    </source>
</evidence>
<dbReference type="PANTHER" id="PTHR43778">
    <property type="entry name" value="PYRUVATE CARBOXYLASE"/>
    <property type="match status" value="1"/>
</dbReference>
<keyword evidence="3 6" id="KW-0547">Nucleotide-binding</keyword>
<organism evidence="12">
    <name type="scientific">Enterobius vermicularis</name>
    <name type="common">Human pinworm</name>
    <dbReference type="NCBI Taxonomy" id="51028"/>
    <lineage>
        <taxon>Eukaryota</taxon>
        <taxon>Metazoa</taxon>
        <taxon>Ecdysozoa</taxon>
        <taxon>Nematoda</taxon>
        <taxon>Chromadorea</taxon>
        <taxon>Rhabditida</taxon>
        <taxon>Spirurina</taxon>
        <taxon>Oxyuridomorpha</taxon>
        <taxon>Oxyuroidea</taxon>
        <taxon>Oxyuridae</taxon>
        <taxon>Enterobius</taxon>
    </lineage>
</organism>
<dbReference type="GO" id="GO:0005524">
    <property type="term" value="F:ATP binding"/>
    <property type="evidence" value="ECO:0007669"/>
    <property type="project" value="UniProtKB-UniRule"/>
</dbReference>
<evidence type="ECO:0000313" key="10">
    <source>
        <dbReference type="EMBL" id="VDD95989.1"/>
    </source>
</evidence>
<evidence type="ECO:0000313" key="11">
    <source>
        <dbReference type="Proteomes" id="UP000274131"/>
    </source>
</evidence>
<dbReference type="AlphaFoldDB" id="A0A0N4VKP4"/>
<evidence type="ECO:0000256" key="4">
    <source>
        <dbReference type="ARBA" id="ARBA00022840"/>
    </source>
</evidence>
<name>A0A0N4VKP4_ENTVE</name>
<keyword evidence="7" id="KW-0812">Transmembrane</keyword>
<dbReference type="GO" id="GO:0046872">
    <property type="term" value="F:metal ion binding"/>
    <property type="evidence" value="ECO:0007669"/>
    <property type="project" value="InterPro"/>
</dbReference>
<dbReference type="InterPro" id="IPR016185">
    <property type="entry name" value="PreATP-grasp_dom_sf"/>
</dbReference>
<dbReference type="InterPro" id="IPR005482">
    <property type="entry name" value="Biotin_COase_C"/>
</dbReference>
<protein>
    <submittedName>
        <fullName evidence="12">Pyruvate carboxylase</fullName>
    </submittedName>
</protein>
<evidence type="ECO:0000256" key="7">
    <source>
        <dbReference type="SAM" id="Phobius"/>
    </source>
</evidence>
<keyword evidence="5" id="KW-0092">Biotin</keyword>
<feature type="transmembrane region" description="Helical" evidence="7">
    <location>
        <begin position="509"/>
        <end position="531"/>
    </location>
</feature>
<dbReference type="OrthoDB" id="196847at2759"/>
<dbReference type="Gene3D" id="3.10.600.10">
    <property type="entry name" value="pyruvate carboxylase f1077a mutant domain"/>
    <property type="match status" value="1"/>
</dbReference>
<dbReference type="FunFam" id="3.40.50.20:FF:000010">
    <property type="entry name" value="Propionyl-CoA carboxylase subunit alpha"/>
    <property type="match status" value="1"/>
</dbReference>
<dbReference type="Gene3D" id="3.40.50.20">
    <property type="match status" value="1"/>
</dbReference>
<dbReference type="FunFam" id="3.30.1490.20:FF:000003">
    <property type="entry name" value="acetyl-CoA carboxylase isoform X1"/>
    <property type="match status" value="1"/>
</dbReference>
<dbReference type="Pfam" id="PF00289">
    <property type="entry name" value="Biotin_carb_N"/>
    <property type="match status" value="1"/>
</dbReference>
<dbReference type="InterPro" id="IPR005479">
    <property type="entry name" value="CPAse_ATP-bd"/>
</dbReference>
<evidence type="ECO:0000259" key="9">
    <source>
        <dbReference type="PROSITE" id="PS50979"/>
    </source>
</evidence>
<dbReference type="SUPFAM" id="SSF56059">
    <property type="entry name" value="Glutathione synthetase ATP-binding domain-like"/>
    <property type="match status" value="1"/>
</dbReference>
<comment type="cofactor">
    <cofactor evidence="1">
        <name>biotin</name>
        <dbReference type="ChEBI" id="CHEBI:57586"/>
    </cofactor>
</comment>
<reference evidence="10 11" key="2">
    <citation type="submission" date="2018-10" db="EMBL/GenBank/DDBJ databases">
        <authorList>
            <consortium name="Pathogen Informatics"/>
        </authorList>
    </citation>
    <scope>NUCLEOTIDE SEQUENCE [LARGE SCALE GENOMIC DNA]</scope>
</reference>
<dbReference type="PROSITE" id="PS00867">
    <property type="entry name" value="CPSASE_2"/>
    <property type="match status" value="1"/>
</dbReference>
<dbReference type="GO" id="GO:0005737">
    <property type="term" value="C:cytoplasm"/>
    <property type="evidence" value="ECO:0007669"/>
    <property type="project" value="TreeGrafter"/>
</dbReference>
<reference evidence="12" key="1">
    <citation type="submission" date="2017-02" db="UniProtKB">
        <authorList>
            <consortium name="WormBaseParasite"/>
        </authorList>
    </citation>
    <scope>IDENTIFICATION</scope>
</reference>
<dbReference type="GO" id="GO:0006094">
    <property type="term" value="P:gluconeogenesis"/>
    <property type="evidence" value="ECO:0007669"/>
    <property type="project" value="TreeGrafter"/>
</dbReference>
<gene>
    <name evidence="10" type="ORF">EVEC_LOCUS10740</name>
</gene>
<dbReference type="Pfam" id="PF02785">
    <property type="entry name" value="Biotin_carb_C"/>
    <property type="match status" value="1"/>
</dbReference>
<dbReference type="SUPFAM" id="SSF52440">
    <property type="entry name" value="PreATP-grasp domain"/>
    <property type="match status" value="1"/>
</dbReference>
<dbReference type="Proteomes" id="UP000274131">
    <property type="component" value="Unassembled WGS sequence"/>
</dbReference>
<keyword evidence="7" id="KW-1133">Transmembrane helix</keyword>
<dbReference type="Gene3D" id="3.20.20.70">
    <property type="entry name" value="Aldolase class I"/>
    <property type="match status" value="1"/>
</dbReference>
<keyword evidence="4 6" id="KW-0067">ATP-binding</keyword>
<dbReference type="PROSITE" id="PS50979">
    <property type="entry name" value="BC"/>
    <property type="match status" value="1"/>
</dbReference>
<keyword evidence="2" id="KW-0436">Ligase</keyword>
<evidence type="ECO:0000256" key="1">
    <source>
        <dbReference type="ARBA" id="ARBA00001953"/>
    </source>
</evidence>
<dbReference type="PROSITE" id="PS50975">
    <property type="entry name" value="ATP_GRASP"/>
    <property type="match status" value="1"/>
</dbReference>
<feature type="domain" description="Biotin carboxylation" evidence="9">
    <location>
        <begin position="47"/>
        <end position="554"/>
    </location>
</feature>
<dbReference type="InterPro" id="IPR011764">
    <property type="entry name" value="Biotin_carboxylation_dom"/>
</dbReference>
<dbReference type="STRING" id="51028.A0A0N4VKP4"/>
<evidence type="ECO:0000256" key="3">
    <source>
        <dbReference type="ARBA" id="ARBA00022741"/>
    </source>
</evidence>
<evidence type="ECO:0000256" key="6">
    <source>
        <dbReference type="PROSITE-ProRule" id="PRU00409"/>
    </source>
</evidence>
<evidence type="ECO:0000313" key="12">
    <source>
        <dbReference type="WBParaSite" id="EVEC_0001143201-mRNA-1"/>
    </source>
</evidence>
<dbReference type="Gene3D" id="3.30.1490.20">
    <property type="entry name" value="ATP-grasp fold, A domain"/>
    <property type="match status" value="1"/>
</dbReference>
<evidence type="ECO:0000259" key="8">
    <source>
        <dbReference type="PROSITE" id="PS50975"/>
    </source>
</evidence>
<dbReference type="GO" id="GO:0004736">
    <property type="term" value="F:pyruvate carboxylase activity"/>
    <property type="evidence" value="ECO:0007669"/>
    <property type="project" value="TreeGrafter"/>
</dbReference>
<keyword evidence="7" id="KW-0472">Membrane</keyword>
<keyword evidence="11" id="KW-1185">Reference proteome</keyword>
<dbReference type="PANTHER" id="PTHR43778:SF2">
    <property type="entry name" value="PYRUVATE CARBOXYLASE, MITOCHONDRIAL"/>
    <property type="match status" value="1"/>
</dbReference>
<feature type="domain" description="ATP-grasp" evidence="8">
    <location>
        <begin position="173"/>
        <end position="392"/>
    </location>
</feature>
<dbReference type="InterPro" id="IPR013785">
    <property type="entry name" value="Aldolase_TIM"/>
</dbReference>
<dbReference type="SMART" id="SM00878">
    <property type="entry name" value="Biotin_carb_C"/>
    <property type="match status" value="1"/>
</dbReference>
<dbReference type="WBParaSite" id="EVEC_0001143201-mRNA-1">
    <property type="protein sequence ID" value="EVEC_0001143201-mRNA-1"/>
    <property type="gene ID" value="EVEC_0001143201"/>
</dbReference>
<proteinExistence type="predicted"/>
<dbReference type="InterPro" id="IPR011761">
    <property type="entry name" value="ATP-grasp"/>
</dbReference>